<name>A0A9W8AN79_9FUNG</name>
<comment type="caution">
    <text evidence="1">The sequence shown here is derived from an EMBL/GenBank/DDBJ whole genome shotgun (WGS) entry which is preliminary data.</text>
</comment>
<sequence>MAIMLFHPVMLHTYQKYNVNIHTFWVSLTHLKWFSGSTTFGTSFSDTLGTHSHTDISNSAANDIKIGGGKGNILASLDHRIPMGTETEFSGILNCHFRESSSQAISSELKLDGLDGIKALEPDNLEHDGQVTSYHGFDDPVCL</sequence>
<proteinExistence type="predicted"/>
<accession>A0A9W8AN79</accession>
<keyword evidence="2" id="KW-1185">Reference proteome</keyword>
<reference evidence="1" key="1">
    <citation type="submission" date="2022-07" db="EMBL/GenBank/DDBJ databases">
        <title>Phylogenomic reconstructions and comparative analyses of Kickxellomycotina fungi.</title>
        <authorList>
            <person name="Reynolds N.K."/>
            <person name="Stajich J.E."/>
            <person name="Barry K."/>
            <person name="Grigoriev I.V."/>
            <person name="Crous P."/>
            <person name="Smith M.E."/>
        </authorList>
    </citation>
    <scope>NUCLEOTIDE SEQUENCE</scope>
    <source>
        <strain evidence="1">RSA 1196</strain>
    </source>
</reference>
<gene>
    <name evidence="1" type="ORF">IWQ62_006855</name>
</gene>
<dbReference type="Proteomes" id="UP001150925">
    <property type="component" value="Unassembled WGS sequence"/>
</dbReference>
<protein>
    <submittedName>
        <fullName evidence="1">Uncharacterized protein</fullName>
    </submittedName>
</protein>
<evidence type="ECO:0000313" key="1">
    <source>
        <dbReference type="EMBL" id="KAJ1948697.1"/>
    </source>
</evidence>
<organism evidence="1 2">
    <name type="scientific">Dispira parvispora</name>
    <dbReference type="NCBI Taxonomy" id="1520584"/>
    <lineage>
        <taxon>Eukaryota</taxon>
        <taxon>Fungi</taxon>
        <taxon>Fungi incertae sedis</taxon>
        <taxon>Zoopagomycota</taxon>
        <taxon>Kickxellomycotina</taxon>
        <taxon>Dimargaritomycetes</taxon>
        <taxon>Dimargaritales</taxon>
        <taxon>Dimargaritaceae</taxon>
        <taxon>Dispira</taxon>
    </lineage>
</organism>
<evidence type="ECO:0000313" key="2">
    <source>
        <dbReference type="Proteomes" id="UP001150925"/>
    </source>
</evidence>
<dbReference type="AlphaFoldDB" id="A0A9W8AN79"/>
<dbReference type="EMBL" id="JANBPY010004241">
    <property type="protein sequence ID" value="KAJ1948697.1"/>
    <property type="molecule type" value="Genomic_DNA"/>
</dbReference>